<dbReference type="EMBL" id="DVMN01000097">
    <property type="protein sequence ID" value="HIU21653.1"/>
    <property type="molecule type" value="Genomic_DNA"/>
</dbReference>
<dbReference type="GO" id="GO:0032259">
    <property type="term" value="P:methylation"/>
    <property type="evidence" value="ECO:0007669"/>
    <property type="project" value="UniProtKB-KW"/>
</dbReference>
<dbReference type="AlphaFoldDB" id="A0A9D1L385"/>
<dbReference type="InterPro" id="IPR023546">
    <property type="entry name" value="MGMT"/>
</dbReference>
<dbReference type="SUPFAM" id="SSF53155">
    <property type="entry name" value="Methylated DNA-protein cysteine methyltransferase domain"/>
    <property type="match status" value="1"/>
</dbReference>
<feature type="domain" description="Methylguanine DNA methyltransferase ribonuclease-like" evidence="11">
    <location>
        <begin position="7"/>
        <end position="69"/>
    </location>
</feature>
<keyword evidence="4 9" id="KW-0489">Methyltransferase</keyword>
<evidence type="ECO:0000256" key="1">
    <source>
        <dbReference type="ARBA" id="ARBA00001286"/>
    </source>
</evidence>
<evidence type="ECO:0000256" key="4">
    <source>
        <dbReference type="ARBA" id="ARBA00022603"/>
    </source>
</evidence>
<comment type="subcellular location">
    <subcellularLocation>
        <location evidence="9">Cytoplasm</location>
    </subcellularLocation>
</comment>
<dbReference type="Pfam" id="PF02870">
    <property type="entry name" value="Methyltransf_1N"/>
    <property type="match status" value="1"/>
</dbReference>
<dbReference type="FunFam" id="1.10.10.10:FF:000214">
    <property type="entry name" value="Methylated-DNA--protein-cysteine methyltransferase"/>
    <property type="match status" value="1"/>
</dbReference>
<dbReference type="InterPro" id="IPR008332">
    <property type="entry name" value="MethylG_MeTrfase_N"/>
</dbReference>
<dbReference type="Gene3D" id="1.10.10.10">
    <property type="entry name" value="Winged helix-like DNA-binding domain superfamily/Winged helix DNA-binding domain"/>
    <property type="match status" value="1"/>
</dbReference>
<dbReference type="EC" id="2.1.1.63" evidence="9"/>
<dbReference type="InterPro" id="IPR036631">
    <property type="entry name" value="MGMT_N_sf"/>
</dbReference>
<dbReference type="Proteomes" id="UP000824088">
    <property type="component" value="Unassembled WGS sequence"/>
</dbReference>
<dbReference type="PANTHER" id="PTHR10815:SF5">
    <property type="entry name" value="METHYLATED-DNA--PROTEIN-CYSTEINE METHYLTRANSFERASE"/>
    <property type="match status" value="1"/>
</dbReference>
<organism evidence="12 13">
    <name type="scientific">Candidatus Limadaptatus stercorigallinarum</name>
    <dbReference type="NCBI Taxonomy" id="2840845"/>
    <lineage>
        <taxon>Bacteria</taxon>
        <taxon>Bacillati</taxon>
        <taxon>Bacillota</taxon>
        <taxon>Clostridia</taxon>
        <taxon>Eubacteriales</taxon>
        <taxon>Candidatus Limadaptatus</taxon>
    </lineage>
</organism>
<evidence type="ECO:0000256" key="6">
    <source>
        <dbReference type="ARBA" id="ARBA00022763"/>
    </source>
</evidence>
<dbReference type="PANTHER" id="PTHR10815">
    <property type="entry name" value="METHYLATED-DNA--PROTEIN-CYSTEINE METHYLTRANSFERASE"/>
    <property type="match status" value="1"/>
</dbReference>
<comment type="catalytic activity">
    <reaction evidence="1 9">
        <text>a 4-O-methyl-thymidine in DNA + L-cysteinyl-[protein] = a thymidine in DNA + S-methyl-L-cysteinyl-[protein]</text>
        <dbReference type="Rhea" id="RHEA:53428"/>
        <dbReference type="Rhea" id="RHEA-COMP:10131"/>
        <dbReference type="Rhea" id="RHEA-COMP:10132"/>
        <dbReference type="Rhea" id="RHEA-COMP:13555"/>
        <dbReference type="Rhea" id="RHEA-COMP:13556"/>
        <dbReference type="ChEBI" id="CHEBI:29950"/>
        <dbReference type="ChEBI" id="CHEBI:82612"/>
        <dbReference type="ChEBI" id="CHEBI:137386"/>
        <dbReference type="ChEBI" id="CHEBI:137387"/>
        <dbReference type="EC" id="2.1.1.63"/>
    </reaction>
</comment>
<comment type="miscellaneous">
    <text evidence="9">This enzyme catalyzes only one turnover and therefore is not strictly catalytic. According to one definition, an enzyme is a biocatalyst that acts repeatedly and over many reaction cycles.</text>
</comment>
<reference evidence="12" key="2">
    <citation type="journal article" date="2021" name="PeerJ">
        <title>Extensive microbial diversity within the chicken gut microbiome revealed by metagenomics and culture.</title>
        <authorList>
            <person name="Gilroy R."/>
            <person name="Ravi A."/>
            <person name="Getino M."/>
            <person name="Pursley I."/>
            <person name="Horton D.L."/>
            <person name="Alikhan N.F."/>
            <person name="Baker D."/>
            <person name="Gharbi K."/>
            <person name="Hall N."/>
            <person name="Watson M."/>
            <person name="Adriaenssens E.M."/>
            <person name="Foster-Nyarko E."/>
            <person name="Jarju S."/>
            <person name="Secka A."/>
            <person name="Antonio M."/>
            <person name="Oren A."/>
            <person name="Chaudhuri R.R."/>
            <person name="La Ragione R."/>
            <person name="Hildebrand F."/>
            <person name="Pallen M.J."/>
        </authorList>
    </citation>
    <scope>NUCLEOTIDE SEQUENCE</scope>
    <source>
        <strain evidence="12">1063</strain>
    </source>
</reference>
<dbReference type="GO" id="GO:0005737">
    <property type="term" value="C:cytoplasm"/>
    <property type="evidence" value="ECO:0007669"/>
    <property type="project" value="UniProtKB-SubCell"/>
</dbReference>
<dbReference type="GO" id="GO:0006307">
    <property type="term" value="P:DNA alkylation repair"/>
    <property type="evidence" value="ECO:0007669"/>
    <property type="project" value="UniProtKB-UniRule"/>
</dbReference>
<sequence length="164" mass="17419">MRYTDNYVSPMGNIVLAGDGTALTGLWFEGQKWFGAGLTDGAVRAELPVFGQTKKWLDIYFGGGEPAFTPAVALRGSEFQIAVWNVLSAIPYGKTVTYGEIAKNLTAVTGRKTSARAVGSAVGRNPVSIIVPCHRVLGADGSLTGYAGGVERKRELLRLEGVLL</sequence>
<reference evidence="12" key="1">
    <citation type="submission" date="2020-10" db="EMBL/GenBank/DDBJ databases">
        <authorList>
            <person name="Gilroy R."/>
        </authorList>
    </citation>
    <scope>NUCLEOTIDE SEQUENCE</scope>
    <source>
        <strain evidence="12">1063</strain>
    </source>
</reference>
<evidence type="ECO:0000259" key="10">
    <source>
        <dbReference type="Pfam" id="PF01035"/>
    </source>
</evidence>
<dbReference type="CDD" id="cd06445">
    <property type="entry name" value="ATase"/>
    <property type="match status" value="1"/>
</dbReference>
<evidence type="ECO:0000256" key="3">
    <source>
        <dbReference type="ARBA" id="ARBA00022490"/>
    </source>
</evidence>
<dbReference type="GO" id="GO:0003908">
    <property type="term" value="F:methylated-DNA-[protein]-cysteine S-methyltransferase activity"/>
    <property type="evidence" value="ECO:0007669"/>
    <property type="project" value="UniProtKB-UniRule"/>
</dbReference>
<accession>A0A9D1L385</accession>
<comment type="function">
    <text evidence="9">Involved in the cellular defense against the biological effects of O6-methylguanine (O6-MeG) and O4-methylthymine (O4-MeT) in DNA. Repairs the methylated nucleobase in DNA by stoichiometrically transferring the methyl group to a cysteine residue in the enzyme. This is a suicide reaction: the enzyme is irreversibly inactivated.</text>
</comment>
<dbReference type="Pfam" id="PF01035">
    <property type="entry name" value="DNA_binding_1"/>
    <property type="match status" value="1"/>
</dbReference>
<dbReference type="PROSITE" id="PS00374">
    <property type="entry name" value="MGMT"/>
    <property type="match status" value="1"/>
</dbReference>
<dbReference type="NCBIfam" id="TIGR00589">
    <property type="entry name" value="ogt"/>
    <property type="match status" value="1"/>
</dbReference>
<keyword evidence="5 9" id="KW-0808">Transferase</keyword>
<gene>
    <name evidence="12" type="ORF">IAD51_05435</name>
</gene>
<keyword evidence="7 9" id="KW-0234">DNA repair</keyword>
<name>A0A9D1L385_9FIRM</name>
<feature type="domain" description="Methylated-DNA-[protein]-cysteine S-methyltransferase DNA binding" evidence="10">
    <location>
        <begin position="78"/>
        <end position="162"/>
    </location>
</feature>
<evidence type="ECO:0000256" key="2">
    <source>
        <dbReference type="ARBA" id="ARBA00008711"/>
    </source>
</evidence>
<evidence type="ECO:0000256" key="9">
    <source>
        <dbReference type="HAMAP-Rule" id="MF_00772"/>
    </source>
</evidence>
<evidence type="ECO:0000313" key="13">
    <source>
        <dbReference type="Proteomes" id="UP000824088"/>
    </source>
</evidence>
<dbReference type="Gene3D" id="3.30.160.70">
    <property type="entry name" value="Methylated DNA-protein cysteine methyltransferase domain"/>
    <property type="match status" value="1"/>
</dbReference>
<comment type="catalytic activity">
    <reaction evidence="8 9">
        <text>a 6-O-methyl-2'-deoxyguanosine in DNA + L-cysteinyl-[protein] = S-methyl-L-cysteinyl-[protein] + a 2'-deoxyguanosine in DNA</text>
        <dbReference type="Rhea" id="RHEA:24000"/>
        <dbReference type="Rhea" id="RHEA-COMP:10131"/>
        <dbReference type="Rhea" id="RHEA-COMP:10132"/>
        <dbReference type="Rhea" id="RHEA-COMP:11367"/>
        <dbReference type="Rhea" id="RHEA-COMP:11368"/>
        <dbReference type="ChEBI" id="CHEBI:29950"/>
        <dbReference type="ChEBI" id="CHEBI:82612"/>
        <dbReference type="ChEBI" id="CHEBI:85445"/>
        <dbReference type="ChEBI" id="CHEBI:85448"/>
        <dbReference type="EC" id="2.1.1.63"/>
    </reaction>
</comment>
<dbReference type="InterPro" id="IPR014048">
    <property type="entry name" value="MethylDNA_cys_MeTrfase_DNA-bd"/>
</dbReference>
<evidence type="ECO:0000256" key="5">
    <source>
        <dbReference type="ARBA" id="ARBA00022679"/>
    </source>
</evidence>
<dbReference type="HAMAP" id="MF_00772">
    <property type="entry name" value="OGT"/>
    <property type="match status" value="1"/>
</dbReference>
<keyword evidence="6 9" id="KW-0227">DNA damage</keyword>
<dbReference type="InterPro" id="IPR036217">
    <property type="entry name" value="MethylDNA_cys_MeTrfase_DNAb"/>
</dbReference>
<comment type="caution">
    <text evidence="12">The sequence shown here is derived from an EMBL/GenBank/DDBJ whole genome shotgun (WGS) entry which is preliminary data.</text>
</comment>
<dbReference type="SUPFAM" id="SSF46767">
    <property type="entry name" value="Methylated DNA-protein cysteine methyltransferase, C-terminal domain"/>
    <property type="match status" value="1"/>
</dbReference>
<proteinExistence type="inferred from homology"/>
<evidence type="ECO:0000313" key="12">
    <source>
        <dbReference type="EMBL" id="HIU21653.1"/>
    </source>
</evidence>
<evidence type="ECO:0000256" key="7">
    <source>
        <dbReference type="ARBA" id="ARBA00023204"/>
    </source>
</evidence>
<dbReference type="InterPro" id="IPR036388">
    <property type="entry name" value="WH-like_DNA-bd_sf"/>
</dbReference>
<comment type="similarity">
    <text evidence="2 9">Belongs to the MGMT family.</text>
</comment>
<keyword evidence="3 9" id="KW-0963">Cytoplasm</keyword>
<evidence type="ECO:0000256" key="8">
    <source>
        <dbReference type="ARBA" id="ARBA00049348"/>
    </source>
</evidence>
<protein>
    <recommendedName>
        <fullName evidence="9">Methylated-DNA--protein-cysteine methyltransferase</fullName>
        <ecNumber evidence="9">2.1.1.63</ecNumber>
    </recommendedName>
    <alternativeName>
        <fullName evidence="9">6-O-methylguanine-DNA methyltransferase</fullName>
        <shortName evidence="9">MGMT</shortName>
    </alternativeName>
    <alternativeName>
        <fullName evidence="9">O-6-methylguanine-DNA-alkyltransferase</fullName>
    </alternativeName>
</protein>
<dbReference type="InterPro" id="IPR001497">
    <property type="entry name" value="MethylDNA_cys_MeTrfase_AS"/>
</dbReference>
<feature type="active site" description="Nucleophile; methyl group acceptor" evidence="9">
    <location>
        <position position="133"/>
    </location>
</feature>
<evidence type="ECO:0000259" key="11">
    <source>
        <dbReference type="Pfam" id="PF02870"/>
    </source>
</evidence>